<gene>
    <name evidence="2" type="ORF">B5V00_08050</name>
</gene>
<evidence type="ECO:0000313" key="3">
    <source>
        <dbReference type="Proteomes" id="UP000193136"/>
    </source>
</evidence>
<keyword evidence="3" id="KW-1185">Reference proteome</keyword>
<dbReference type="EMBL" id="NAAD01000008">
    <property type="protein sequence ID" value="ORJ60505.1"/>
    <property type="molecule type" value="Genomic_DNA"/>
</dbReference>
<organism evidence="2 3">
    <name type="scientific">Geothermobacter hydrogeniphilus</name>
    <dbReference type="NCBI Taxonomy" id="1969733"/>
    <lineage>
        <taxon>Bacteria</taxon>
        <taxon>Pseudomonadati</taxon>
        <taxon>Thermodesulfobacteriota</taxon>
        <taxon>Desulfuromonadia</taxon>
        <taxon>Desulfuromonadales</taxon>
        <taxon>Geothermobacteraceae</taxon>
        <taxon>Geothermobacter</taxon>
    </lineage>
</organism>
<comment type="caution">
    <text evidence="2">The sequence shown here is derived from an EMBL/GenBank/DDBJ whole genome shotgun (WGS) entry which is preliminary data.</text>
</comment>
<sequence>MSGTLSVKKFLGAVLLLGLLLLCGGCMHLPHSGHAGSAGSSAAGAPMSGMNCGGLDHQAIDNQAKAANGDRLGLFSEGQSSWAWLAGGGMALMMVLVML</sequence>
<feature type="transmembrane region" description="Helical" evidence="1">
    <location>
        <begin position="81"/>
        <end position="98"/>
    </location>
</feature>
<protein>
    <submittedName>
        <fullName evidence="2">Uncharacterized protein</fullName>
    </submittedName>
</protein>
<dbReference type="RefSeq" id="WP_085010260.1">
    <property type="nucleotide sequence ID" value="NZ_NAAD01000008.1"/>
</dbReference>
<evidence type="ECO:0000313" key="2">
    <source>
        <dbReference type="EMBL" id="ORJ60505.1"/>
    </source>
</evidence>
<dbReference type="OrthoDB" id="9943120at2"/>
<keyword evidence="1" id="KW-0812">Transmembrane</keyword>
<reference evidence="2 3" key="1">
    <citation type="submission" date="2017-03" db="EMBL/GenBank/DDBJ databases">
        <title>Genome sequence of Geothermobacter sp. EPR-M, Deep-Sea Iron Reducer.</title>
        <authorList>
            <person name="Tully B."/>
            <person name="Savalia P."/>
            <person name="Abuyen K."/>
            <person name="Baughan C."/>
            <person name="Romero E."/>
            <person name="Ronkowski C."/>
            <person name="Torres B."/>
            <person name="Tremblay J."/>
            <person name="Trujillo A."/>
            <person name="Tyler M."/>
            <person name="Perez-Rodriguez I."/>
            <person name="Amend J."/>
        </authorList>
    </citation>
    <scope>NUCLEOTIDE SEQUENCE [LARGE SCALE GENOMIC DNA]</scope>
    <source>
        <strain evidence="2 3">EPR-M</strain>
    </source>
</reference>
<dbReference type="STRING" id="1969733.B5V00_08050"/>
<dbReference type="Proteomes" id="UP000193136">
    <property type="component" value="Unassembled WGS sequence"/>
</dbReference>
<proteinExistence type="predicted"/>
<keyword evidence="1" id="KW-0472">Membrane</keyword>
<accession>A0A1X0Y5S7</accession>
<name>A0A1X0Y5S7_9BACT</name>
<keyword evidence="1" id="KW-1133">Transmembrane helix</keyword>
<dbReference type="AlphaFoldDB" id="A0A1X0Y5S7"/>
<evidence type="ECO:0000256" key="1">
    <source>
        <dbReference type="SAM" id="Phobius"/>
    </source>
</evidence>